<evidence type="ECO:0000313" key="2">
    <source>
        <dbReference type="EMBL" id="GAG27660.1"/>
    </source>
</evidence>
<organism evidence="2">
    <name type="scientific">marine sediment metagenome</name>
    <dbReference type="NCBI Taxonomy" id="412755"/>
    <lineage>
        <taxon>unclassified sequences</taxon>
        <taxon>metagenomes</taxon>
        <taxon>ecological metagenomes</taxon>
    </lineage>
</organism>
<protein>
    <recommendedName>
        <fullName evidence="1">UspA domain-containing protein</fullName>
    </recommendedName>
</protein>
<feature type="domain" description="UspA" evidence="1">
    <location>
        <begin position="3"/>
        <end position="109"/>
    </location>
</feature>
<reference evidence="2" key="1">
    <citation type="journal article" date="2014" name="Front. Microbiol.">
        <title>High frequency of phylogenetically diverse reductive dehalogenase-homologous genes in deep subseafloor sedimentary metagenomes.</title>
        <authorList>
            <person name="Kawai M."/>
            <person name="Futagami T."/>
            <person name="Toyoda A."/>
            <person name="Takaki Y."/>
            <person name="Nishi S."/>
            <person name="Hori S."/>
            <person name="Arai W."/>
            <person name="Tsubouchi T."/>
            <person name="Morono Y."/>
            <person name="Uchiyama I."/>
            <person name="Ito T."/>
            <person name="Fujiyama A."/>
            <person name="Inagaki F."/>
            <person name="Takami H."/>
        </authorList>
    </citation>
    <scope>NUCLEOTIDE SEQUENCE</scope>
    <source>
        <strain evidence="2">Expedition CK06-06</strain>
    </source>
</reference>
<proteinExistence type="predicted"/>
<dbReference type="InterPro" id="IPR006016">
    <property type="entry name" value="UspA"/>
</dbReference>
<name>X0WAI6_9ZZZZ</name>
<dbReference type="InterPro" id="IPR014729">
    <property type="entry name" value="Rossmann-like_a/b/a_fold"/>
</dbReference>
<comment type="caution">
    <text evidence="2">The sequence shown here is derived from an EMBL/GenBank/DDBJ whole genome shotgun (WGS) entry which is preliminary data.</text>
</comment>
<evidence type="ECO:0000259" key="1">
    <source>
        <dbReference type="Pfam" id="PF00582"/>
    </source>
</evidence>
<feature type="non-terminal residue" evidence="2">
    <location>
        <position position="133"/>
    </location>
</feature>
<dbReference type="AlphaFoldDB" id="X0WAI6"/>
<gene>
    <name evidence="2" type="ORF">S01H1_50261</name>
</gene>
<dbReference type="Pfam" id="PF00582">
    <property type="entry name" value="Usp"/>
    <property type="match status" value="1"/>
</dbReference>
<dbReference type="EMBL" id="BARS01032380">
    <property type="protein sequence ID" value="GAG27660.1"/>
    <property type="molecule type" value="Genomic_DNA"/>
</dbReference>
<dbReference type="SUPFAM" id="SSF52402">
    <property type="entry name" value="Adenine nucleotide alpha hydrolases-like"/>
    <property type="match status" value="1"/>
</dbReference>
<dbReference type="CDD" id="cd00293">
    <property type="entry name" value="USP-like"/>
    <property type="match status" value="1"/>
</dbReference>
<accession>X0WAI6</accession>
<sequence>MAIILCATRGGEEGYRTQDKAIAMAKDRGDTLLFLYVVNLQFLDKTAAPIVVDVEDEISDMGEFLLLVAKERAAEQGVEANTICRKGNLRQEIKKAALEEDVSLVLLGHPVSDKSAFQLAGLEKFAQEIESET</sequence>
<dbReference type="Gene3D" id="3.40.50.620">
    <property type="entry name" value="HUPs"/>
    <property type="match status" value="1"/>
</dbReference>